<dbReference type="InterPro" id="IPR011991">
    <property type="entry name" value="ArsR-like_HTH"/>
</dbReference>
<sequence>MTDENPPGQRRIPDPELIKETLGYVPLIEAYFRKGPVEMPPELREIFAGHRLTARHGAVISQLVAVTSLNVTELARRMGVSLPTASELVGDLDRSGLIERRPDPENRRRTLVAISVAKRPTVEAFVETRAAPLLRVIESLSPRDRAGFTAGLAAWAHEVRDL</sequence>
<dbReference type="Proteomes" id="UP000240542">
    <property type="component" value="Unassembled WGS sequence"/>
</dbReference>
<dbReference type="CDD" id="cd00090">
    <property type="entry name" value="HTH_ARSR"/>
    <property type="match status" value="1"/>
</dbReference>
<organism evidence="2 3">
    <name type="scientific">Murinocardiopsis flavida</name>
    <dbReference type="NCBI Taxonomy" id="645275"/>
    <lineage>
        <taxon>Bacteria</taxon>
        <taxon>Bacillati</taxon>
        <taxon>Actinomycetota</taxon>
        <taxon>Actinomycetes</taxon>
        <taxon>Streptosporangiales</taxon>
        <taxon>Nocardiopsidaceae</taxon>
        <taxon>Murinocardiopsis</taxon>
    </lineage>
</organism>
<dbReference type="PANTHER" id="PTHR33164">
    <property type="entry name" value="TRANSCRIPTIONAL REGULATOR, MARR FAMILY"/>
    <property type="match status" value="1"/>
</dbReference>
<dbReference type="InterPro" id="IPR039422">
    <property type="entry name" value="MarR/SlyA-like"/>
</dbReference>
<dbReference type="InterPro" id="IPR000835">
    <property type="entry name" value="HTH_MarR-typ"/>
</dbReference>
<dbReference type="InterPro" id="IPR036390">
    <property type="entry name" value="WH_DNA-bd_sf"/>
</dbReference>
<keyword evidence="2" id="KW-0238">DNA-binding</keyword>
<feature type="domain" description="HTH marR-type" evidence="1">
    <location>
        <begin position="14"/>
        <end position="162"/>
    </location>
</feature>
<dbReference type="AlphaFoldDB" id="A0A2P8DQ69"/>
<dbReference type="SMART" id="SM00347">
    <property type="entry name" value="HTH_MARR"/>
    <property type="match status" value="1"/>
</dbReference>
<name>A0A2P8DQ69_9ACTN</name>
<dbReference type="SUPFAM" id="SSF46785">
    <property type="entry name" value="Winged helix' DNA-binding domain"/>
    <property type="match status" value="1"/>
</dbReference>
<proteinExistence type="predicted"/>
<comment type="caution">
    <text evidence="2">The sequence shown here is derived from an EMBL/GenBank/DDBJ whole genome shotgun (WGS) entry which is preliminary data.</text>
</comment>
<dbReference type="GO" id="GO:0006950">
    <property type="term" value="P:response to stress"/>
    <property type="evidence" value="ECO:0007669"/>
    <property type="project" value="TreeGrafter"/>
</dbReference>
<dbReference type="PANTHER" id="PTHR33164:SF57">
    <property type="entry name" value="MARR-FAMILY TRANSCRIPTIONAL REGULATOR"/>
    <property type="match status" value="1"/>
</dbReference>
<dbReference type="GO" id="GO:0003677">
    <property type="term" value="F:DNA binding"/>
    <property type="evidence" value="ECO:0007669"/>
    <property type="project" value="UniProtKB-KW"/>
</dbReference>
<gene>
    <name evidence="2" type="ORF">CLV63_10399</name>
</gene>
<keyword evidence="3" id="KW-1185">Reference proteome</keyword>
<evidence type="ECO:0000313" key="2">
    <source>
        <dbReference type="EMBL" id="PSK99376.1"/>
    </source>
</evidence>
<reference evidence="2 3" key="1">
    <citation type="submission" date="2018-03" db="EMBL/GenBank/DDBJ databases">
        <title>Genomic Encyclopedia of Archaeal and Bacterial Type Strains, Phase II (KMG-II): from individual species to whole genera.</title>
        <authorList>
            <person name="Goeker M."/>
        </authorList>
    </citation>
    <scope>NUCLEOTIDE SEQUENCE [LARGE SCALE GENOMIC DNA]</scope>
    <source>
        <strain evidence="2 3">DSM 45312</strain>
    </source>
</reference>
<accession>A0A2P8DQ69</accession>
<dbReference type="InterPro" id="IPR036388">
    <property type="entry name" value="WH-like_DNA-bd_sf"/>
</dbReference>
<dbReference type="GO" id="GO:0003700">
    <property type="term" value="F:DNA-binding transcription factor activity"/>
    <property type="evidence" value="ECO:0007669"/>
    <property type="project" value="InterPro"/>
</dbReference>
<protein>
    <submittedName>
        <fullName evidence="2">DNA-binding MarR family transcriptional regulator</fullName>
    </submittedName>
</protein>
<dbReference type="Pfam" id="PF12802">
    <property type="entry name" value="MarR_2"/>
    <property type="match status" value="1"/>
</dbReference>
<dbReference type="RefSeq" id="WP_245928594.1">
    <property type="nucleotide sequence ID" value="NZ_PYGA01000003.1"/>
</dbReference>
<dbReference type="Gene3D" id="1.10.10.10">
    <property type="entry name" value="Winged helix-like DNA-binding domain superfamily/Winged helix DNA-binding domain"/>
    <property type="match status" value="1"/>
</dbReference>
<dbReference type="PROSITE" id="PS50995">
    <property type="entry name" value="HTH_MARR_2"/>
    <property type="match status" value="1"/>
</dbReference>
<evidence type="ECO:0000313" key="3">
    <source>
        <dbReference type="Proteomes" id="UP000240542"/>
    </source>
</evidence>
<evidence type="ECO:0000259" key="1">
    <source>
        <dbReference type="PROSITE" id="PS50995"/>
    </source>
</evidence>
<dbReference type="EMBL" id="PYGA01000003">
    <property type="protein sequence ID" value="PSK99376.1"/>
    <property type="molecule type" value="Genomic_DNA"/>
</dbReference>